<dbReference type="InterPro" id="IPR000383">
    <property type="entry name" value="Xaa-Pro-like_dom"/>
</dbReference>
<accession>A0ABP6H4M8</accession>
<dbReference type="SUPFAM" id="SSF53474">
    <property type="entry name" value="alpha/beta-Hydrolases"/>
    <property type="match status" value="1"/>
</dbReference>
<keyword evidence="3" id="KW-0732">Signal</keyword>
<feature type="chain" id="PRO_5045981953" evidence="3">
    <location>
        <begin position="25"/>
        <end position="452"/>
    </location>
</feature>
<evidence type="ECO:0000313" key="5">
    <source>
        <dbReference type="EMBL" id="GAA2734693.1"/>
    </source>
</evidence>
<protein>
    <submittedName>
        <fullName evidence="5">CocE/NonD family hydrolase</fullName>
    </submittedName>
</protein>
<evidence type="ECO:0000259" key="4">
    <source>
        <dbReference type="Pfam" id="PF02129"/>
    </source>
</evidence>
<dbReference type="EMBL" id="BAAATZ010000029">
    <property type="protein sequence ID" value="GAA2734693.1"/>
    <property type="molecule type" value="Genomic_DNA"/>
</dbReference>
<comment type="similarity">
    <text evidence="1">Belongs to the AB hydrolase superfamily.</text>
</comment>
<dbReference type="InterPro" id="IPR050261">
    <property type="entry name" value="FrsA_esterase"/>
</dbReference>
<dbReference type="Proteomes" id="UP001501842">
    <property type="component" value="Unassembled WGS sequence"/>
</dbReference>
<evidence type="ECO:0000256" key="3">
    <source>
        <dbReference type="SAM" id="SignalP"/>
    </source>
</evidence>
<dbReference type="Pfam" id="PF02129">
    <property type="entry name" value="Peptidase_S15"/>
    <property type="match status" value="1"/>
</dbReference>
<feature type="signal peptide" evidence="3">
    <location>
        <begin position="1"/>
        <end position="24"/>
    </location>
</feature>
<sequence>MWKRVSAALTAAVLVCSSFGPARAAAETVVTTDVEVPMGDGVTLAAHVNAPQSPGEHPFVLFPSAWDQSAAQSQIPAWKTAKKGYVTISVAMRGFQESGGEIDVAGPKTVHDISTLIDWALANTSADGRRIGIVGLSYAGGISLLAAAHDPRIRAVVSMSSWADLERAYYPNRTRAEFAIRALYQSATASGRPDAEMTDFYQDFLAFENEDSIRAYAKVRSPSEYADAFQRNRPAVMLGQELNDLAYAPDQIIDLYDRLPSPKRLELRPGDHISQSAQGMIGIDNPLWKNVHRWLDAHVAGTDRSITTEDPVLIQPRTGGGLRPEETYRDRRSMPGTARRFFLGGGLPTGTVGDTPPEPWSRTITHAYNWAVTREAVFVSYLREVFGGEPPRSTLGLVGREHAMIWRGDPILRWSKIRGRAKLHVTITPSAEKGTVHAYLFDVDAGTPTRRS</sequence>
<keyword evidence="6" id="KW-1185">Reference proteome</keyword>
<comment type="caution">
    <text evidence="5">The sequence shown here is derived from an EMBL/GenBank/DDBJ whole genome shotgun (WGS) entry which is preliminary data.</text>
</comment>
<feature type="domain" description="Xaa-Pro dipeptidyl-peptidase-like" evidence="4">
    <location>
        <begin position="40"/>
        <end position="273"/>
    </location>
</feature>
<proteinExistence type="inferred from homology"/>
<dbReference type="Gene3D" id="3.40.50.1820">
    <property type="entry name" value="alpha/beta hydrolase"/>
    <property type="match status" value="2"/>
</dbReference>
<evidence type="ECO:0000256" key="1">
    <source>
        <dbReference type="ARBA" id="ARBA00008645"/>
    </source>
</evidence>
<gene>
    <name evidence="5" type="ORF">GCM10010439_57670</name>
</gene>
<keyword evidence="2 5" id="KW-0378">Hydrolase</keyword>
<dbReference type="InterPro" id="IPR005674">
    <property type="entry name" value="CocE/Ser_esterase"/>
</dbReference>
<dbReference type="PANTHER" id="PTHR22946:SF9">
    <property type="entry name" value="POLYKETIDE TRANSFERASE AF380"/>
    <property type="match status" value="1"/>
</dbReference>
<evidence type="ECO:0000313" key="6">
    <source>
        <dbReference type="Proteomes" id="UP001501842"/>
    </source>
</evidence>
<dbReference type="NCBIfam" id="TIGR00976">
    <property type="entry name" value="CocE_NonD"/>
    <property type="match status" value="1"/>
</dbReference>
<reference evidence="6" key="1">
    <citation type="journal article" date="2019" name="Int. J. Syst. Evol. Microbiol.">
        <title>The Global Catalogue of Microorganisms (GCM) 10K type strain sequencing project: providing services to taxonomists for standard genome sequencing and annotation.</title>
        <authorList>
            <consortium name="The Broad Institute Genomics Platform"/>
            <consortium name="The Broad Institute Genome Sequencing Center for Infectious Disease"/>
            <person name="Wu L."/>
            <person name="Ma J."/>
        </authorList>
    </citation>
    <scope>NUCLEOTIDE SEQUENCE [LARGE SCALE GENOMIC DNA]</scope>
    <source>
        <strain evidence="6">JCM 8201</strain>
    </source>
</reference>
<dbReference type="GO" id="GO:0016787">
    <property type="term" value="F:hydrolase activity"/>
    <property type="evidence" value="ECO:0007669"/>
    <property type="project" value="UniProtKB-KW"/>
</dbReference>
<dbReference type="PANTHER" id="PTHR22946">
    <property type="entry name" value="DIENELACTONE HYDROLASE DOMAIN-CONTAINING PROTEIN-RELATED"/>
    <property type="match status" value="1"/>
</dbReference>
<name>A0ABP6H4M8_9ACTN</name>
<evidence type="ECO:0000256" key="2">
    <source>
        <dbReference type="ARBA" id="ARBA00022801"/>
    </source>
</evidence>
<organism evidence="5 6">
    <name type="scientific">Actinocorallia aurantiaca</name>
    <dbReference type="NCBI Taxonomy" id="46204"/>
    <lineage>
        <taxon>Bacteria</taxon>
        <taxon>Bacillati</taxon>
        <taxon>Actinomycetota</taxon>
        <taxon>Actinomycetes</taxon>
        <taxon>Streptosporangiales</taxon>
        <taxon>Thermomonosporaceae</taxon>
        <taxon>Actinocorallia</taxon>
    </lineage>
</organism>
<dbReference type="InterPro" id="IPR029058">
    <property type="entry name" value="AB_hydrolase_fold"/>
</dbReference>